<dbReference type="RefSeq" id="WP_041069117.1">
    <property type="nucleotide sequence ID" value="NZ_AP012273.1"/>
</dbReference>
<gene>
    <name evidence="1" type="ORF">TBH_C2552</name>
</gene>
<dbReference type="Proteomes" id="UP000031631">
    <property type="component" value="Chromosome"/>
</dbReference>
<proteinExistence type="predicted"/>
<name>A0A7U6JJD3_9GAMM</name>
<accession>A0A7U6JJD3</accession>
<reference evidence="1 2" key="1">
    <citation type="journal article" date="2014" name="PLoS ONE">
        <title>Physiological and genomic features of a novel sulfur-oxidizing gammaproteobacterium belonging to a previously uncultivated symbiotic lineage isolated from a hydrothermal vent.</title>
        <authorList>
            <person name="Nunoura T."/>
            <person name="Takaki Y."/>
            <person name="Kazama H."/>
            <person name="Kakuta J."/>
            <person name="Shimamura S."/>
            <person name="Makita H."/>
            <person name="Hirai M."/>
            <person name="Miyazaki M."/>
            <person name="Takai K."/>
        </authorList>
    </citation>
    <scope>NUCLEOTIDE SEQUENCE [LARGE SCALE GENOMIC DNA]</scope>
    <source>
        <strain evidence="1 2">Hiromi1</strain>
    </source>
</reference>
<dbReference type="EMBL" id="AP012273">
    <property type="protein sequence ID" value="BAO45458.1"/>
    <property type="molecule type" value="Genomic_DNA"/>
</dbReference>
<sequence length="132" mass="15081">MSNSVRVSATFSFRGQLLEPEMHLDLDQALEQGMKPESLYALLGRRNGIDPYSYEYEMLEAEPLVFDQPEGIAGNFVNNGQLDWEGLEKAWKEANLIENLSRIARTYMDIRELDDVPGLRETLLAVHQNAKH</sequence>
<evidence type="ECO:0000313" key="1">
    <source>
        <dbReference type="EMBL" id="BAO45458.1"/>
    </source>
</evidence>
<dbReference type="OrthoDB" id="5612448at2"/>
<dbReference type="AlphaFoldDB" id="A0A7U6JJD3"/>
<evidence type="ECO:0000313" key="2">
    <source>
        <dbReference type="Proteomes" id="UP000031631"/>
    </source>
</evidence>
<keyword evidence="2" id="KW-1185">Reference proteome</keyword>
<organism evidence="1 2">
    <name type="scientific">Thiolapillus brandeum</name>
    <dbReference type="NCBI Taxonomy" id="1076588"/>
    <lineage>
        <taxon>Bacteria</taxon>
        <taxon>Pseudomonadati</taxon>
        <taxon>Pseudomonadota</taxon>
        <taxon>Gammaproteobacteria</taxon>
        <taxon>Chromatiales</taxon>
        <taxon>Sedimenticolaceae</taxon>
        <taxon>Thiolapillus</taxon>
    </lineage>
</organism>
<dbReference type="KEGG" id="tbn:TBH_C2552"/>
<protein>
    <submittedName>
        <fullName evidence="1">Uncharacterized protein</fullName>
    </submittedName>
</protein>